<accession>A0ACC0GFK2</accession>
<comment type="caution">
    <text evidence="1">The sequence shown here is derived from an EMBL/GenBank/DDBJ whole genome shotgun (WGS) entry which is preliminary data.</text>
</comment>
<protein>
    <submittedName>
        <fullName evidence="1">F-box/kelch-repeat protein</fullName>
    </submittedName>
</protein>
<dbReference type="EMBL" id="CM045765">
    <property type="protein sequence ID" value="KAI7999729.1"/>
    <property type="molecule type" value="Genomic_DNA"/>
</dbReference>
<dbReference type="Proteomes" id="UP001060215">
    <property type="component" value="Chromosome 8"/>
</dbReference>
<keyword evidence="2" id="KW-1185">Reference proteome</keyword>
<proteinExistence type="predicted"/>
<evidence type="ECO:0000313" key="2">
    <source>
        <dbReference type="Proteomes" id="UP001060215"/>
    </source>
</evidence>
<evidence type="ECO:0000313" key="1">
    <source>
        <dbReference type="EMBL" id="KAI7999729.1"/>
    </source>
</evidence>
<sequence>MRNGCAISLALIEGSDFGQTSLLKKEKTKEMVSHYIDEDVMAEILVKLPVKSLLRFKCVSNSWSSLITNPTFIAKHLTNSNKKENGCLFVHRTEPKDANNFPRKYTFAVCRDKSLTVPVFEYLGLKLNAKVHVMGPCNGIFCLLTNWDSVALWNPANRESRALPTQTFPNSIPPRMELERSAFGFGMDPFTGDYKVVSIRTYRWGSGVDDDIHPSNYPKHIAIYSLRDDSWRDFKGFFPECSVSPIRKFYTYMDGVYYWSASDKNGATKLSFHMGYEVFQNMLEQNEPMPFKGIPELGCPHPGTNFVGHYFGVYNGSLAWIQCYPTHYVAPNVFNIWVLKEERWTRELIAGPFAGAIPLGFWKKGEFLIQDGDGHLYLVDPITLEMKDLQTVASQAIVYHESLVSVQRREEELDHSYITLRLNFDSFY</sequence>
<organism evidence="1 2">
    <name type="scientific">Camellia lanceoleosa</name>
    <dbReference type="NCBI Taxonomy" id="1840588"/>
    <lineage>
        <taxon>Eukaryota</taxon>
        <taxon>Viridiplantae</taxon>
        <taxon>Streptophyta</taxon>
        <taxon>Embryophyta</taxon>
        <taxon>Tracheophyta</taxon>
        <taxon>Spermatophyta</taxon>
        <taxon>Magnoliopsida</taxon>
        <taxon>eudicotyledons</taxon>
        <taxon>Gunneridae</taxon>
        <taxon>Pentapetalae</taxon>
        <taxon>asterids</taxon>
        <taxon>Ericales</taxon>
        <taxon>Theaceae</taxon>
        <taxon>Camellia</taxon>
    </lineage>
</organism>
<gene>
    <name evidence="1" type="ORF">LOK49_LG09G01478</name>
</gene>
<reference evidence="1 2" key="1">
    <citation type="journal article" date="2022" name="Plant J.">
        <title>Chromosome-level genome of Camellia lanceoleosa provides a valuable resource for understanding genome evolution and self-incompatibility.</title>
        <authorList>
            <person name="Gong W."/>
            <person name="Xiao S."/>
            <person name="Wang L."/>
            <person name="Liao Z."/>
            <person name="Chang Y."/>
            <person name="Mo W."/>
            <person name="Hu G."/>
            <person name="Li W."/>
            <person name="Zhao G."/>
            <person name="Zhu H."/>
            <person name="Hu X."/>
            <person name="Ji K."/>
            <person name="Xiang X."/>
            <person name="Song Q."/>
            <person name="Yuan D."/>
            <person name="Jin S."/>
            <person name="Zhang L."/>
        </authorList>
    </citation>
    <scope>NUCLEOTIDE SEQUENCE [LARGE SCALE GENOMIC DNA]</scope>
    <source>
        <strain evidence="1">SQ_2022a</strain>
    </source>
</reference>
<name>A0ACC0GFK2_9ERIC</name>